<dbReference type="RefSeq" id="WP_275708087.1">
    <property type="nucleotide sequence ID" value="NZ_JAKLTN010000001.1"/>
</dbReference>
<organism evidence="4 5">
    <name type="scientific">Dechloromonas hankyongensis</name>
    <dbReference type="NCBI Taxonomy" id="2908002"/>
    <lineage>
        <taxon>Bacteria</taxon>
        <taxon>Pseudomonadati</taxon>
        <taxon>Pseudomonadota</taxon>
        <taxon>Betaproteobacteria</taxon>
        <taxon>Rhodocyclales</taxon>
        <taxon>Azonexaceae</taxon>
        <taxon>Dechloromonas</taxon>
    </lineage>
</organism>
<feature type="region of interest" description="Disordered" evidence="2">
    <location>
        <begin position="1097"/>
        <end position="1116"/>
    </location>
</feature>
<name>A0ABS9JZK1_9RHOO</name>
<sequence>MSGTNGLGAFRFPTSPYPGLRPFLDHEAALFLGRKRQIDDVVKRLTQSQFVAVVGGSGSGKSSLVRAGVVPKLRGYGIPDAGDYWVPVVFTPGTTAMLPTGDSASEADVPANQTPITRLAWKFSQQLEPAELPVRRRLEKQGQTAEAGNVDADRENARRLDGIATIFRQGAGFARLVDAYTEDLPAAGPDRKNARFLFVIDQFEELFHPNNKGNADTRTLIEAIIDHFFSPHPRCFVILTMRSEHLADCAGYLELPDAINESVYLVRRPDEDELRDAITGPAKVFLRLLQRGDSASSLPDDIVFADAVIARLLKDVERIADDPDHLPLLQHLLARIWQVASARCGVDGQHGVPNDIQWGDLELGADPKAKEAGWLRQRDDLNTLRASLENWAKATYDDKSDEDRKHIDFVLERLAFKDPNNGTYNQQRLDVNDPGLFAGDATRTDKLRDLLENGYLDSVHYLYWDKENPARVTLKVSHESFIRGWSHFRGLVDAEAERFEEFLNVLRRCSDWQEAARRPELLLGQAELIRLDAAGLGPVLMQADLRDEWFRTLKQFREGERLGVVKTEVADYIASSRALLDAEAEARRILEEREHKAQENARRATERQERMVAEQKREAQTRRRKRWVITGAFFVLAPFVATYPVMMAVDKFGMARQQVELRYADSATPDLGAADRELAKLLAAADLAAMGRDQSAYVRSPASNLFNWLPQVTLAKKLLEFHDTDYYVNGNLRRRLTTGMWHSATNPDAGEFKQEKFIPDKPLALDCVVDQAGKGKAVRGVLYPEASKGRGIFVKKRDYDQWEDVELYSARYAKQDGTCQTVDLISKPNNSPDTFILFDARIRYMAVSRSGLSDEPPSVSLFKIHWDDDEKSLSARAELLTQVIGEEAVAILRKEIEAQPKQDGDPRVKSVLSWREVGGIGVRVAGLSWRLFADGAQRIIGSPGSDQDWQPLAAEAPEDSGCGRLNKRLKELGITPGFDSLMYHHDKHCFQIQKPGAAGPGRAPTAQRAGPNYASKVLIGVYDEPILLDLLAETTPVPVASISPFAGARWAGADWMVGVSGPYEGWLAVRQKDDKREFVGAPWSTSALVKLGREVVNHAPAPSPAHQNPPGTPAAQ</sequence>
<dbReference type="Pfam" id="PF20703">
    <property type="entry name" value="nSTAND1"/>
    <property type="match status" value="1"/>
</dbReference>
<evidence type="ECO:0000259" key="3">
    <source>
        <dbReference type="Pfam" id="PF20703"/>
    </source>
</evidence>
<dbReference type="Proteomes" id="UP001165384">
    <property type="component" value="Unassembled WGS sequence"/>
</dbReference>
<dbReference type="Gene3D" id="3.40.50.300">
    <property type="entry name" value="P-loop containing nucleotide triphosphate hydrolases"/>
    <property type="match status" value="1"/>
</dbReference>
<dbReference type="EMBL" id="JAKLTN010000001">
    <property type="protein sequence ID" value="MCG2576306.1"/>
    <property type="molecule type" value="Genomic_DNA"/>
</dbReference>
<proteinExistence type="predicted"/>
<dbReference type="InterPro" id="IPR049052">
    <property type="entry name" value="nSTAND1"/>
</dbReference>
<keyword evidence="5" id="KW-1185">Reference proteome</keyword>
<dbReference type="SUPFAM" id="SSF52540">
    <property type="entry name" value="P-loop containing nucleoside triphosphate hydrolases"/>
    <property type="match status" value="1"/>
</dbReference>
<evidence type="ECO:0000313" key="5">
    <source>
        <dbReference type="Proteomes" id="UP001165384"/>
    </source>
</evidence>
<feature type="coiled-coil region" evidence="1">
    <location>
        <begin position="579"/>
        <end position="618"/>
    </location>
</feature>
<accession>A0ABS9JZK1</accession>
<protein>
    <recommendedName>
        <fullName evidence="3">Novel STAND NTPase 1 domain-containing protein</fullName>
    </recommendedName>
</protein>
<feature type="domain" description="Novel STAND NTPase 1" evidence="3">
    <location>
        <begin position="16"/>
        <end position="519"/>
    </location>
</feature>
<keyword evidence="1" id="KW-0175">Coiled coil</keyword>
<dbReference type="InterPro" id="IPR027417">
    <property type="entry name" value="P-loop_NTPase"/>
</dbReference>
<comment type="caution">
    <text evidence="4">The sequence shown here is derived from an EMBL/GenBank/DDBJ whole genome shotgun (WGS) entry which is preliminary data.</text>
</comment>
<evidence type="ECO:0000256" key="2">
    <source>
        <dbReference type="SAM" id="MobiDB-lite"/>
    </source>
</evidence>
<reference evidence="4" key="1">
    <citation type="submission" date="2022-01" db="EMBL/GenBank/DDBJ databases">
        <authorList>
            <person name="Jo J.-H."/>
            <person name="Im W.-T."/>
        </authorList>
    </citation>
    <scope>NUCLEOTIDE SEQUENCE</scope>
    <source>
        <strain evidence="4">XY25</strain>
    </source>
</reference>
<gene>
    <name evidence="4" type="ORF">LZ012_04785</name>
</gene>
<evidence type="ECO:0000256" key="1">
    <source>
        <dbReference type="SAM" id="Coils"/>
    </source>
</evidence>
<evidence type="ECO:0000313" key="4">
    <source>
        <dbReference type="EMBL" id="MCG2576306.1"/>
    </source>
</evidence>